<dbReference type="GO" id="GO:2000762">
    <property type="term" value="P:regulation of phenylpropanoid metabolic process"/>
    <property type="evidence" value="ECO:0007669"/>
    <property type="project" value="InterPro"/>
</dbReference>
<proteinExistence type="predicted"/>
<dbReference type="EMBL" id="QGNW01002192">
    <property type="protein sequence ID" value="RVW23568.1"/>
    <property type="molecule type" value="Genomic_DNA"/>
</dbReference>
<sequence length="181" mass="20592">MNFDYLMRDELRPALVYDVAKDEWARFLTWQGSAMNAKSFSSVVSSMSLAGTAQMQGMFERSAEALDFANWQWDNVEEDFLEASTCPRTCVDGVTWGCTCAMEVRWWHCRTPDGTVAKMPAEIRHIAYMTTWEGKLLVIACKSFGEAYVAYMLGLKSRMWRKVVAAEEFCGHVQSSCCLEI</sequence>
<dbReference type="AlphaFoldDB" id="A0A438CK82"/>
<comment type="caution">
    <text evidence="1">The sequence shown here is derived from an EMBL/GenBank/DDBJ whole genome shotgun (WGS) entry which is preliminary data.</text>
</comment>
<dbReference type="GO" id="GO:0080037">
    <property type="term" value="P:negative regulation of cytokinin-activated signaling pathway"/>
    <property type="evidence" value="ECO:0007669"/>
    <property type="project" value="InterPro"/>
</dbReference>
<accession>A0A438CK82</accession>
<name>A0A438CK82_VITVI</name>
<gene>
    <name evidence="1" type="primary">VvCHDh000822_6</name>
    <name evidence="1" type="ORF">CK203_091467</name>
</gene>
<evidence type="ECO:0000313" key="2">
    <source>
        <dbReference type="Proteomes" id="UP000288805"/>
    </source>
</evidence>
<dbReference type="InterPro" id="IPR011043">
    <property type="entry name" value="Gal_Oxase/kelch_b-propeller"/>
</dbReference>
<evidence type="ECO:0000313" key="1">
    <source>
        <dbReference type="EMBL" id="RVW23568.1"/>
    </source>
</evidence>
<dbReference type="PANTHER" id="PTHR46407:SF3">
    <property type="entry name" value="OS02G0208700 PROTEIN"/>
    <property type="match status" value="1"/>
</dbReference>
<dbReference type="SUPFAM" id="SSF50965">
    <property type="entry name" value="Galactose oxidase, central domain"/>
    <property type="match status" value="1"/>
</dbReference>
<dbReference type="Proteomes" id="UP000288805">
    <property type="component" value="Unassembled WGS sequence"/>
</dbReference>
<dbReference type="InterPro" id="IPR044595">
    <property type="entry name" value="KMD1-4"/>
</dbReference>
<protein>
    <submittedName>
        <fullName evidence="1">F-box/kelch-repeat protein</fullName>
    </submittedName>
</protein>
<dbReference type="PANTHER" id="PTHR46407">
    <property type="entry name" value="OS02G0208700 PROTEIN"/>
    <property type="match status" value="1"/>
</dbReference>
<organism evidence="1 2">
    <name type="scientific">Vitis vinifera</name>
    <name type="common">Grape</name>
    <dbReference type="NCBI Taxonomy" id="29760"/>
    <lineage>
        <taxon>Eukaryota</taxon>
        <taxon>Viridiplantae</taxon>
        <taxon>Streptophyta</taxon>
        <taxon>Embryophyta</taxon>
        <taxon>Tracheophyta</taxon>
        <taxon>Spermatophyta</taxon>
        <taxon>Magnoliopsida</taxon>
        <taxon>eudicotyledons</taxon>
        <taxon>Gunneridae</taxon>
        <taxon>Pentapetalae</taxon>
        <taxon>rosids</taxon>
        <taxon>Vitales</taxon>
        <taxon>Vitaceae</taxon>
        <taxon>Viteae</taxon>
        <taxon>Vitis</taxon>
    </lineage>
</organism>
<reference evidence="1 2" key="1">
    <citation type="journal article" date="2018" name="PLoS Genet.">
        <title>Population sequencing reveals clonal diversity and ancestral inbreeding in the grapevine cultivar Chardonnay.</title>
        <authorList>
            <person name="Roach M.J."/>
            <person name="Johnson D.L."/>
            <person name="Bohlmann J."/>
            <person name="van Vuuren H.J."/>
            <person name="Jones S.J."/>
            <person name="Pretorius I.S."/>
            <person name="Schmidt S.A."/>
            <person name="Borneman A.R."/>
        </authorList>
    </citation>
    <scope>NUCLEOTIDE SEQUENCE [LARGE SCALE GENOMIC DNA]</scope>
    <source>
        <strain evidence="2">cv. Chardonnay</strain>
        <tissue evidence="1">Leaf</tissue>
    </source>
</reference>